<organism evidence="1 2">
    <name type="scientific">Coraliomargarita algicola</name>
    <dbReference type="NCBI Taxonomy" id="3092156"/>
    <lineage>
        <taxon>Bacteria</taxon>
        <taxon>Pseudomonadati</taxon>
        <taxon>Verrucomicrobiota</taxon>
        <taxon>Opitutia</taxon>
        <taxon>Puniceicoccales</taxon>
        <taxon>Coraliomargaritaceae</taxon>
        <taxon>Coraliomargarita</taxon>
    </lineage>
</organism>
<reference evidence="1 2" key="1">
    <citation type="submission" date="2023-11" db="EMBL/GenBank/DDBJ databases">
        <title>Coraliomargarita sp. nov., isolated from marine algae.</title>
        <authorList>
            <person name="Lee J.K."/>
            <person name="Baek J.H."/>
            <person name="Kim J.M."/>
            <person name="Choi D.G."/>
            <person name="Jeon C.O."/>
        </authorList>
    </citation>
    <scope>NUCLEOTIDE SEQUENCE [LARGE SCALE GENOMIC DNA]</scope>
    <source>
        <strain evidence="1 2">J2-16</strain>
    </source>
</reference>
<gene>
    <name evidence="1" type="ORF">SH580_05810</name>
</gene>
<dbReference type="NCBIfam" id="TIGR03696">
    <property type="entry name" value="Rhs_assc_core"/>
    <property type="match status" value="1"/>
</dbReference>
<evidence type="ECO:0000313" key="1">
    <source>
        <dbReference type="EMBL" id="WPJ97221.1"/>
    </source>
</evidence>
<dbReference type="Proteomes" id="UP001324993">
    <property type="component" value="Chromosome"/>
</dbReference>
<name>A0ABZ0RQ19_9BACT</name>
<evidence type="ECO:0000313" key="2">
    <source>
        <dbReference type="Proteomes" id="UP001324993"/>
    </source>
</evidence>
<keyword evidence="2" id="KW-1185">Reference proteome</keyword>
<dbReference type="InterPro" id="IPR022385">
    <property type="entry name" value="Rhs_assc_core"/>
</dbReference>
<sequence>MVALNIVYAPSKTPTRSKNRVGDFFCQDADCVGENRPATRNRIGGKRPCDYDLASGVNYYGFRYYDAETGRWPSRDPIEEYGFFYGLVGASSFDSESEKTLQEWFYSKNDYAFIDNNPIDFVDYLGLIKLPKKLPKPVKPSDLVFKQTPIGGYEKGYSDRSHYCVDSIGNGLHCPGDIENSPVGGDFEDLKEHCKANCATKHCELTVYSGVYRPELGDYSRWNWTVGCNAECGQPQGTPQTGKY</sequence>
<proteinExistence type="predicted"/>
<dbReference type="RefSeq" id="WP_319834066.1">
    <property type="nucleotide sequence ID" value="NZ_CP138858.1"/>
</dbReference>
<dbReference type="EMBL" id="CP138858">
    <property type="protein sequence ID" value="WPJ97221.1"/>
    <property type="molecule type" value="Genomic_DNA"/>
</dbReference>
<protein>
    <submittedName>
        <fullName evidence="1">RHS repeat-associated core domain-containing protein</fullName>
    </submittedName>
</protein>
<dbReference type="Gene3D" id="2.180.10.10">
    <property type="entry name" value="RHS repeat-associated core"/>
    <property type="match status" value="1"/>
</dbReference>
<accession>A0ABZ0RQ19</accession>